<organism evidence="2 3">
    <name type="scientific">Cognatilysobacter xinjiangensis</name>
    <dbReference type="NCBI Taxonomy" id="546892"/>
    <lineage>
        <taxon>Bacteria</taxon>
        <taxon>Pseudomonadati</taxon>
        <taxon>Pseudomonadota</taxon>
        <taxon>Gammaproteobacteria</taxon>
        <taxon>Lysobacterales</taxon>
        <taxon>Lysobacteraceae</taxon>
        <taxon>Cognatilysobacter</taxon>
    </lineage>
</organism>
<dbReference type="PANTHER" id="PTHR43233:SF1">
    <property type="entry name" value="FAMILY N-ACETYLTRANSFERASE, PUTATIVE (AFU_ORTHOLOGUE AFUA_6G03350)-RELATED"/>
    <property type="match status" value="1"/>
</dbReference>
<accession>A0ABQ3C5D4</accession>
<dbReference type="SUPFAM" id="SSF55729">
    <property type="entry name" value="Acyl-CoA N-acyltransferases (Nat)"/>
    <property type="match status" value="1"/>
</dbReference>
<feature type="domain" description="N-acetyltransferase" evidence="1">
    <location>
        <begin position="3"/>
        <end position="142"/>
    </location>
</feature>
<evidence type="ECO:0000259" key="1">
    <source>
        <dbReference type="PROSITE" id="PS51186"/>
    </source>
</evidence>
<comment type="caution">
    <text evidence="2">The sequence shown here is derived from an EMBL/GenBank/DDBJ whole genome shotgun (WGS) entry which is preliminary data.</text>
</comment>
<evidence type="ECO:0000313" key="3">
    <source>
        <dbReference type="Proteomes" id="UP000643403"/>
    </source>
</evidence>
<dbReference type="EMBL" id="BMXY01000002">
    <property type="protein sequence ID" value="GGZ64681.1"/>
    <property type="molecule type" value="Genomic_DNA"/>
</dbReference>
<dbReference type="InterPro" id="IPR053144">
    <property type="entry name" value="Acetyltransferase_Butenolide"/>
</dbReference>
<dbReference type="Gene3D" id="3.40.630.30">
    <property type="match status" value="1"/>
</dbReference>
<dbReference type="RefSeq" id="WP_229790756.1">
    <property type="nucleotide sequence ID" value="NZ_BMXY01000002.1"/>
</dbReference>
<dbReference type="CDD" id="cd04301">
    <property type="entry name" value="NAT_SF"/>
    <property type="match status" value="1"/>
</dbReference>
<dbReference type="PROSITE" id="PS51186">
    <property type="entry name" value="GNAT"/>
    <property type="match status" value="1"/>
</dbReference>
<evidence type="ECO:0000313" key="2">
    <source>
        <dbReference type="EMBL" id="GGZ64681.1"/>
    </source>
</evidence>
<dbReference type="Pfam" id="PF13508">
    <property type="entry name" value="Acetyltransf_7"/>
    <property type="match status" value="1"/>
</dbReference>
<dbReference type="InterPro" id="IPR016181">
    <property type="entry name" value="Acyl_CoA_acyltransferase"/>
</dbReference>
<gene>
    <name evidence="2" type="ORF">GCM10008101_18010</name>
</gene>
<sequence length="142" mass="15568">MTVDIRIGRDAVDVDVVHGWLSRESYWAAGIPRDVVERALDHSLCFSGYLGDRQVAFARVVTDCATFAYLADVFVLEDARGHGISARLMDAVLAHPGLQGLRRFMLATRDAHGLYARYGFAPPAHPDSLMERYAPGVYAGAS</sequence>
<reference evidence="3" key="1">
    <citation type="journal article" date="2019" name="Int. J. Syst. Evol. Microbiol.">
        <title>The Global Catalogue of Microorganisms (GCM) 10K type strain sequencing project: providing services to taxonomists for standard genome sequencing and annotation.</title>
        <authorList>
            <consortium name="The Broad Institute Genomics Platform"/>
            <consortium name="The Broad Institute Genome Sequencing Center for Infectious Disease"/>
            <person name="Wu L."/>
            <person name="Ma J."/>
        </authorList>
    </citation>
    <scope>NUCLEOTIDE SEQUENCE [LARGE SCALE GENOMIC DNA]</scope>
    <source>
        <strain evidence="3">KCTC 22558</strain>
    </source>
</reference>
<keyword evidence="3" id="KW-1185">Reference proteome</keyword>
<name>A0ABQ3C5D4_9GAMM</name>
<protein>
    <submittedName>
        <fullName evidence="2">N-acetyltransferase</fullName>
    </submittedName>
</protein>
<dbReference type="InterPro" id="IPR000182">
    <property type="entry name" value="GNAT_dom"/>
</dbReference>
<dbReference type="Proteomes" id="UP000643403">
    <property type="component" value="Unassembled WGS sequence"/>
</dbReference>
<dbReference type="PANTHER" id="PTHR43233">
    <property type="entry name" value="FAMILY N-ACETYLTRANSFERASE, PUTATIVE (AFU_ORTHOLOGUE AFUA_6G03350)-RELATED"/>
    <property type="match status" value="1"/>
</dbReference>
<proteinExistence type="predicted"/>